<evidence type="ECO:0000256" key="3">
    <source>
        <dbReference type="ARBA" id="ARBA00022729"/>
    </source>
</evidence>
<dbReference type="Pfam" id="PF01103">
    <property type="entry name" value="Omp85"/>
    <property type="match status" value="1"/>
</dbReference>
<dbReference type="Gene3D" id="2.40.160.50">
    <property type="entry name" value="membrane protein fhac: a member of the omp85/tpsb transporter family"/>
    <property type="match status" value="1"/>
</dbReference>
<dbReference type="RefSeq" id="WP_345368507.1">
    <property type="nucleotide sequence ID" value="NZ_BAABJX010000004.1"/>
</dbReference>
<evidence type="ECO:0000256" key="1">
    <source>
        <dbReference type="ARBA" id="ARBA00004370"/>
    </source>
</evidence>
<keyword evidence="3" id="KW-0732">Signal</keyword>
<dbReference type="PROSITE" id="PS51257">
    <property type="entry name" value="PROKAR_LIPOPROTEIN"/>
    <property type="match status" value="1"/>
</dbReference>
<comment type="caution">
    <text evidence="7">The sequence shown here is derived from an EMBL/GenBank/DDBJ whole genome shotgun (WGS) entry which is preliminary data.</text>
</comment>
<gene>
    <name evidence="7" type="ORF">GCM10023331_01580</name>
</gene>
<keyword evidence="4" id="KW-0472">Membrane</keyword>
<dbReference type="EMBL" id="BAABJX010000004">
    <property type="protein sequence ID" value="GAA4820929.1"/>
    <property type="molecule type" value="Genomic_DNA"/>
</dbReference>
<organism evidence="7 8">
    <name type="scientific">Algivirga pacifica</name>
    <dbReference type="NCBI Taxonomy" id="1162670"/>
    <lineage>
        <taxon>Bacteria</taxon>
        <taxon>Pseudomonadati</taxon>
        <taxon>Bacteroidota</taxon>
        <taxon>Cytophagia</taxon>
        <taxon>Cytophagales</taxon>
        <taxon>Flammeovirgaceae</taxon>
        <taxon>Algivirga</taxon>
    </lineage>
</organism>
<comment type="subcellular location">
    <subcellularLocation>
        <location evidence="1">Membrane</location>
    </subcellularLocation>
</comment>
<dbReference type="PANTHER" id="PTHR12815:SF47">
    <property type="entry name" value="TRANSLOCATION AND ASSEMBLY MODULE SUBUNIT TAMA"/>
    <property type="match status" value="1"/>
</dbReference>
<evidence type="ECO:0000313" key="8">
    <source>
        <dbReference type="Proteomes" id="UP001500298"/>
    </source>
</evidence>
<keyword evidence="8" id="KW-1185">Reference proteome</keyword>
<proteinExistence type="predicted"/>
<sequence length="785" mass="90044">MGIIRYFFAGLFLFLTSCNAAKYLQGEERFYAGATIVYETPDSIDIEIPVQAELESVLTPAPNNELFGSRIGVWYRLRGEAAKKKGLKRWLGNKLGADPVFYNDNIASKLTDVLLNRMDNNGYFGARARMDTVHNLRKKEVAVTYTITVDNPAYTLKDIYYPPLDSARNSLEKNISILQERSTLWEGERYQLSQLRNEREKLDENLKNRGYYYFNPEYIHFMADSTEGDREVMLFLKLKPDIQERVFKKYRIGDIVIRPDYDIDQLNISKKHQTIQTDDFLYKGDPKNFRIPIAARGMRFSEGDYYSKLQHQATLKYFSSLGIFRYVDMSLKERPDSLLEDPSEGILDVELKMSQMTPKSFGAEIGAAQWDNGFVGPEFNTSWTHRNFLGGAEVFSVSGNVGWQKEFGSQQGAVERLLIYGLETRMRVPRIVTPIPLRLYHGNTMPATNFVVSLQQYNFKLPPESSVNSDDPRFLMTYVNTRYGFDWRSNKRSSHSLYPVAISYQIQNDPDNVLDDLIEEFPFISQTFRNQFIIGSEYAYTYNSTPGVENTNRFFFRGSIDASGNALYGVKSLIQEGEKQNELFGVPFSRYVRLGADTRYFVPLSKKGLLASRVFAGIGIPIGETEALPFSKQYFVGGANSVRAFKTRRVGPGVWTTDDVNADFALRAGDIKLEGNVEYRYDLSKYLKWAWFFDAGNIWLKNDEINIDGLPAREGTTFEFSEFYKQLAMGTGMGFRIDAIFFVLRFDMAIPLRNPAEPDPWVIKNIDFPWLADNTVFHIAIGYPF</sequence>
<evidence type="ECO:0000313" key="7">
    <source>
        <dbReference type="EMBL" id="GAA4820929.1"/>
    </source>
</evidence>
<keyword evidence="5" id="KW-0998">Cell outer membrane</keyword>
<evidence type="ECO:0000256" key="2">
    <source>
        <dbReference type="ARBA" id="ARBA00022692"/>
    </source>
</evidence>
<dbReference type="Proteomes" id="UP001500298">
    <property type="component" value="Unassembled WGS sequence"/>
</dbReference>
<dbReference type="InterPro" id="IPR000184">
    <property type="entry name" value="Bac_surfAg_D15"/>
</dbReference>
<feature type="domain" description="Bacterial surface antigen (D15)" evidence="6">
    <location>
        <begin position="478"/>
        <end position="783"/>
    </location>
</feature>
<dbReference type="PANTHER" id="PTHR12815">
    <property type="entry name" value="SORTING AND ASSEMBLY MACHINERY SAMM50 PROTEIN FAMILY MEMBER"/>
    <property type="match status" value="1"/>
</dbReference>
<keyword evidence="2" id="KW-0812">Transmembrane</keyword>
<evidence type="ECO:0000259" key="6">
    <source>
        <dbReference type="Pfam" id="PF01103"/>
    </source>
</evidence>
<protein>
    <submittedName>
        <fullName evidence="7">BamA/TamA family outer membrane protein</fullName>
    </submittedName>
</protein>
<reference evidence="8" key="1">
    <citation type="journal article" date="2019" name="Int. J. Syst. Evol. Microbiol.">
        <title>The Global Catalogue of Microorganisms (GCM) 10K type strain sequencing project: providing services to taxonomists for standard genome sequencing and annotation.</title>
        <authorList>
            <consortium name="The Broad Institute Genomics Platform"/>
            <consortium name="The Broad Institute Genome Sequencing Center for Infectious Disease"/>
            <person name="Wu L."/>
            <person name="Ma J."/>
        </authorList>
    </citation>
    <scope>NUCLEOTIDE SEQUENCE [LARGE SCALE GENOMIC DNA]</scope>
    <source>
        <strain evidence="8">JCM 18326</strain>
    </source>
</reference>
<evidence type="ECO:0000256" key="4">
    <source>
        <dbReference type="ARBA" id="ARBA00023136"/>
    </source>
</evidence>
<evidence type="ECO:0000256" key="5">
    <source>
        <dbReference type="ARBA" id="ARBA00023237"/>
    </source>
</evidence>
<name>A0ABP9CXR7_9BACT</name>
<accession>A0ABP9CXR7</accession>
<dbReference type="InterPro" id="IPR039910">
    <property type="entry name" value="D15-like"/>
</dbReference>